<keyword evidence="1" id="KW-0067">ATP-binding</keyword>
<dbReference type="InterPro" id="IPR027483">
    <property type="entry name" value="PInositol-4-P-4/5-kinase_C_sf"/>
</dbReference>
<dbReference type="SUPFAM" id="SSF56104">
    <property type="entry name" value="SAICAR synthase-like"/>
    <property type="match status" value="1"/>
</dbReference>
<dbReference type="GO" id="GO:0005886">
    <property type="term" value="C:plasma membrane"/>
    <property type="evidence" value="ECO:0007669"/>
    <property type="project" value="TreeGrafter"/>
</dbReference>
<dbReference type="GO" id="GO:0016308">
    <property type="term" value="F:1-phosphatidylinositol-4-phosphate 5-kinase activity"/>
    <property type="evidence" value="ECO:0007669"/>
    <property type="project" value="TreeGrafter"/>
</dbReference>
<dbReference type="CDD" id="cd00139">
    <property type="entry name" value="PIPKc"/>
    <property type="match status" value="1"/>
</dbReference>
<feature type="compositionally biased region" description="Polar residues" evidence="2">
    <location>
        <begin position="37"/>
        <end position="46"/>
    </location>
</feature>
<dbReference type="GO" id="GO:0046854">
    <property type="term" value="P:phosphatidylinositol phosphate biosynthetic process"/>
    <property type="evidence" value="ECO:0007669"/>
    <property type="project" value="TreeGrafter"/>
</dbReference>
<feature type="region of interest" description="Disordered" evidence="2">
    <location>
        <begin position="37"/>
        <end position="61"/>
    </location>
</feature>
<dbReference type="PROSITE" id="PS51455">
    <property type="entry name" value="PIPK"/>
    <property type="match status" value="1"/>
</dbReference>
<protein>
    <recommendedName>
        <fullName evidence="3">PIPK domain-containing protein</fullName>
    </recommendedName>
</protein>
<evidence type="ECO:0000259" key="3">
    <source>
        <dbReference type="PROSITE" id="PS51455"/>
    </source>
</evidence>
<proteinExistence type="predicted"/>
<dbReference type="InterPro" id="IPR023610">
    <property type="entry name" value="PInositol-4/5-P-5/4-kinase"/>
</dbReference>
<dbReference type="GO" id="GO:0005524">
    <property type="term" value="F:ATP binding"/>
    <property type="evidence" value="ECO:0007669"/>
    <property type="project" value="UniProtKB-UniRule"/>
</dbReference>
<dbReference type="PANTHER" id="PTHR23086:SF8">
    <property type="entry name" value="PHOSPHATIDYLINOSITOL 5-PHOSPHATE 4-KINASE, ISOFORM A"/>
    <property type="match status" value="1"/>
</dbReference>
<dbReference type="EMBL" id="HBFR01018884">
    <property type="protein sequence ID" value="CAD8886528.1"/>
    <property type="molecule type" value="Transcribed_RNA"/>
</dbReference>
<keyword evidence="1" id="KW-0547">Nucleotide-binding</keyword>
<dbReference type="SMART" id="SM00330">
    <property type="entry name" value="PIPKc"/>
    <property type="match status" value="1"/>
</dbReference>
<dbReference type="EMBL" id="HBFR01018883">
    <property type="protein sequence ID" value="CAD8886527.1"/>
    <property type="molecule type" value="Transcribed_RNA"/>
</dbReference>
<dbReference type="InterPro" id="IPR002498">
    <property type="entry name" value="PInositol-4-P-4/5-kinase_core"/>
</dbReference>
<dbReference type="PANTHER" id="PTHR23086">
    <property type="entry name" value="PHOSPHATIDYLINOSITOL-4-PHOSPHATE 5-KINASE"/>
    <property type="match status" value="1"/>
</dbReference>
<reference evidence="5" key="1">
    <citation type="submission" date="2021-01" db="EMBL/GenBank/DDBJ databases">
        <authorList>
            <person name="Corre E."/>
            <person name="Pelletier E."/>
            <person name="Niang G."/>
            <person name="Scheremetjew M."/>
            <person name="Finn R."/>
            <person name="Kale V."/>
            <person name="Holt S."/>
            <person name="Cochrane G."/>
            <person name="Meng A."/>
            <person name="Brown T."/>
            <person name="Cohen L."/>
        </authorList>
    </citation>
    <scope>NUCLEOTIDE SEQUENCE</scope>
    <source>
        <strain evidence="5">308</strain>
    </source>
</reference>
<feature type="domain" description="PIPK" evidence="3">
    <location>
        <begin position="173"/>
        <end position="581"/>
    </location>
</feature>
<name>A0A6U5GIH1_9STRA</name>
<keyword evidence="1" id="KW-0418">Kinase</keyword>
<dbReference type="Pfam" id="PF01504">
    <property type="entry name" value="PIP5K"/>
    <property type="match status" value="1"/>
</dbReference>
<dbReference type="Gene3D" id="3.30.810.10">
    <property type="entry name" value="2-Layer Sandwich"/>
    <property type="match status" value="1"/>
</dbReference>
<sequence length="582" mass="64342">MAHCKHPSSLSAPGSHAAMEVVQNFSDDKLLTPTCDSTISSSSLGESATKVPPTDSTIGADGYQSERKVCRDTLIVDDARAFEKLPSMRWRSASEIEGDVSSPEEEPKPAVETQLVEGFGIDGVNGAGVTKSRRGRSDVFTKRASRRVRKHIYLKAKVPKTVHRKNFQGEIIDPKGHPAHVDAATLQLGIRVTVGRMASKEAKPPKKKDFAESLKYKFAPAGTDETPPHTQPSFNFKDYCPSVFHFLRVKLFNLDSTDYMDTLCSTLADGTNALRIMGTPGKSGSLFFFSHDMRFVVKTLPRREAKVLVSILPEYTRFIQSSPASLLPRFYGLHRIKHKATGRAVHFVVMNYLFSTNHEIHQRFDLKGSRQGRSASEHEKKMGQKAVLKDNDLIEIGTKLCVPAKRKLMKIVRADVDFLQSLDIMDYSLLVGVHKKSESDFSSWRVEDAEGLASRTPLGEPLSASTLDLDPEAEVGLGDDSDEERTVILIEATEAAVEAEVETEAGQDAGADNGLCKGIEAVGGDEVYYIGVIDILMLYTLRKQVENVYKSSYYSEDAEGVSSKPAKEYAERFFNFIDSVVE</sequence>
<gene>
    <name evidence="4" type="ORF">CHYS00102_LOCUS13725</name>
    <name evidence="5" type="ORF">CHYS00102_LOCUS13726</name>
</gene>
<keyword evidence="1" id="KW-0808">Transferase</keyword>
<evidence type="ECO:0000313" key="5">
    <source>
        <dbReference type="EMBL" id="CAD8886528.1"/>
    </source>
</evidence>
<organism evidence="5">
    <name type="scientific">Corethron hystrix</name>
    <dbReference type="NCBI Taxonomy" id="216773"/>
    <lineage>
        <taxon>Eukaryota</taxon>
        <taxon>Sar</taxon>
        <taxon>Stramenopiles</taxon>
        <taxon>Ochrophyta</taxon>
        <taxon>Bacillariophyta</taxon>
        <taxon>Coscinodiscophyceae</taxon>
        <taxon>Corethrophycidae</taxon>
        <taxon>Corethrales</taxon>
        <taxon>Corethraceae</taxon>
        <taxon>Corethron</taxon>
    </lineage>
</organism>
<evidence type="ECO:0000256" key="1">
    <source>
        <dbReference type="PROSITE-ProRule" id="PRU00781"/>
    </source>
</evidence>
<accession>A0A6U5GIH1</accession>
<dbReference type="InterPro" id="IPR027484">
    <property type="entry name" value="PInositol-4-P-5-kinase_N"/>
</dbReference>
<evidence type="ECO:0000256" key="2">
    <source>
        <dbReference type="SAM" id="MobiDB-lite"/>
    </source>
</evidence>
<evidence type="ECO:0000313" key="4">
    <source>
        <dbReference type="EMBL" id="CAD8886527.1"/>
    </source>
</evidence>
<dbReference type="Gene3D" id="3.30.800.10">
    <property type="entry name" value="Phosphatidylinositol Phosphate Kinase II Beta"/>
    <property type="match status" value="1"/>
</dbReference>
<dbReference type="AlphaFoldDB" id="A0A6U5GIH1"/>